<keyword evidence="5 7" id="KW-1133">Transmembrane helix</keyword>
<keyword evidence="4 7" id="KW-0812">Transmembrane</keyword>
<keyword evidence="3" id="KW-0813">Transport</keyword>
<keyword evidence="6 7" id="KW-0472">Membrane</keyword>
<dbReference type="GO" id="GO:0000139">
    <property type="term" value="C:Golgi membrane"/>
    <property type="evidence" value="ECO:0007669"/>
    <property type="project" value="TreeGrafter"/>
</dbReference>
<name>E4X9I1_OIKDI</name>
<feature type="transmembrane region" description="Helical" evidence="7">
    <location>
        <begin position="163"/>
        <end position="184"/>
    </location>
</feature>
<dbReference type="Pfam" id="PF08449">
    <property type="entry name" value="UAA"/>
    <property type="match status" value="1"/>
</dbReference>
<evidence type="ECO:0000256" key="5">
    <source>
        <dbReference type="ARBA" id="ARBA00022989"/>
    </source>
</evidence>
<dbReference type="EMBL" id="FN653030">
    <property type="protein sequence ID" value="CBY19110.1"/>
    <property type="molecule type" value="Genomic_DNA"/>
</dbReference>
<gene>
    <name evidence="8" type="ORF">GSOID_T00004533001</name>
</gene>
<keyword evidence="9" id="KW-1185">Reference proteome</keyword>
<evidence type="ECO:0000256" key="7">
    <source>
        <dbReference type="SAM" id="Phobius"/>
    </source>
</evidence>
<dbReference type="InterPro" id="IPR013657">
    <property type="entry name" value="SCL35B1-4/HUT1"/>
</dbReference>
<evidence type="ECO:0000256" key="4">
    <source>
        <dbReference type="ARBA" id="ARBA00022692"/>
    </source>
</evidence>
<evidence type="ECO:0000256" key="3">
    <source>
        <dbReference type="ARBA" id="ARBA00022448"/>
    </source>
</evidence>
<organism evidence="8">
    <name type="scientific">Oikopleura dioica</name>
    <name type="common">Tunicate</name>
    <dbReference type="NCBI Taxonomy" id="34765"/>
    <lineage>
        <taxon>Eukaryota</taxon>
        <taxon>Metazoa</taxon>
        <taxon>Chordata</taxon>
        <taxon>Tunicata</taxon>
        <taxon>Appendicularia</taxon>
        <taxon>Copelata</taxon>
        <taxon>Oikopleuridae</taxon>
        <taxon>Oikopleura</taxon>
    </lineage>
</organism>
<sequence>MSLWTPTLSWIAFLIFFILYGIAQEDIVKREFGEKKEKWDFMITLTWITCFTNCLISIIVLEFLIKVKNINGSRLTWNHLFAGIVNSFGLMLTNISMEYVSYPAKVLSKSCKPISVIIFTSLLTKKTYSITRWLAVVIITIGIVIFSIDEFEHNETLQKSRRLIITGDLFLLISIFCDGLTSTFQEKIRNKEEKRNFVSCIQLMFLMNAVGMIISFTVTFCIGEFNESIRFIIAYPEILLLLFATVILQAFGQIFLFFNIIMFGTLTTSILQTLRKFITILGAIIIFNDSFDLFKVIGAALVFLGITLHVLGKGFTKKISDSQQIDNERTRKASCDSEIIIYSVNSSKHALLNS</sequence>
<proteinExistence type="inferred from homology"/>
<dbReference type="OrthoDB" id="7782791at2759"/>
<feature type="transmembrane region" description="Helical" evidence="7">
    <location>
        <begin position="44"/>
        <end position="65"/>
    </location>
</feature>
<dbReference type="GO" id="GO:0005789">
    <property type="term" value="C:endoplasmic reticulum membrane"/>
    <property type="evidence" value="ECO:0007669"/>
    <property type="project" value="TreeGrafter"/>
</dbReference>
<evidence type="ECO:0000256" key="6">
    <source>
        <dbReference type="ARBA" id="ARBA00023136"/>
    </source>
</evidence>
<feature type="transmembrane region" description="Helical" evidence="7">
    <location>
        <begin position="130"/>
        <end position="148"/>
    </location>
</feature>
<dbReference type="SUPFAM" id="SSF103481">
    <property type="entry name" value="Multidrug resistance efflux transporter EmrE"/>
    <property type="match status" value="2"/>
</dbReference>
<evidence type="ECO:0000256" key="2">
    <source>
        <dbReference type="ARBA" id="ARBA00010694"/>
    </source>
</evidence>
<dbReference type="Proteomes" id="UP000001307">
    <property type="component" value="Unassembled WGS sequence"/>
</dbReference>
<evidence type="ECO:0000313" key="8">
    <source>
        <dbReference type="EMBL" id="CBY19110.1"/>
    </source>
</evidence>
<feature type="transmembrane region" description="Helical" evidence="7">
    <location>
        <begin position="6"/>
        <end position="23"/>
    </location>
</feature>
<dbReference type="PANTHER" id="PTHR10778">
    <property type="entry name" value="SOLUTE CARRIER FAMILY 35 MEMBER B"/>
    <property type="match status" value="1"/>
</dbReference>
<dbReference type="InParanoid" id="E4X9I1"/>
<accession>E4X9I1</accession>
<evidence type="ECO:0008006" key="10">
    <source>
        <dbReference type="Google" id="ProtNLM"/>
    </source>
</evidence>
<dbReference type="InterPro" id="IPR037185">
    <property type="entry name" value="EmrE-like"/>
</dbReference>
<dbReference type="GO" id="GO:0022857">
    <property type="term" value="F:transmembrane transporter activity"/>
    <property type="evidence" value="ECO:0007669"/>
    <property type="project" value="TreeGrafter"/>
</dbReference>
<comment type="subcellular location">
    <subcellularLocation>
        <location evidence="1">Membrane</location>
        <topology evidence="1">Multi-pass membrane protein</topology>
    </subcellularLocation>
</comment>
<evidence type="ECO:0000313" key="9">
    <source>
        <dbReference type="Proteomes" id="UP000001307"/>
    </source>
</evidence>
<evidence type="ECO:0000256" key="1">
    <source>
        <dbReference type="ARBA" id="ARBA00004141"/>
    </source>
</evidence>
<feature type="transmembrane region" description="Helical" evidence="7">
    <location>
        <begin position="196"/>
        <end position="218"/>
    </location>
</feature>
<feature type="transmembrane region" description="Helical" evidence="7">
    <location>
        <begin position="77"/>
        <end position="95"/>
    </location>
</feature>
<reference evidence="8" key="1">
    <citation type="journal article" date="2010" name="Science">
        <title>Plasticity of animal genome architecture unmasked by rapid evolution of a pelagic tunicate.</title>
        <authorList>
            <person name="Denoeud F."/>
            <person name="Henriet S."/>
            <person name="Mungpakdee S."/>
            <person name="Aury J.M."/>
            <person name="Da Silva C."/>
            <person name="Brinkmann H."/>
            <person name="Mikhaleva J."/>
            <person name="Olsen L.C."/>
            <person name="Jubin C."/>
            <person name="Canestro C."/>
            <person name="Bouquet J.M."/>
            <person name="Danks G."/>
            <person name="Poulain J."/>
            <person name="Campsteijn C."/>
            <person name="Adamski M."/>
            <person name="Cross I."/>
            <person name="Yadetie F."/>
            <person name="Muffato M."/>
            <person name="Louis A."/>
            <person name="Butcher S."/>
            <person name="Tsagkogeorga G."/>
            <person name="Konrad A."/>
            <person name="Singh S."/>
            <person name="Jensen M.F."/>
            <person name="Cong E.H."/>
            <person name="Eikeseth-Otteraa H."/>
            <person name="Noel B."/>
            <person name="Anthouard V."/>
            <person name="Porcel B.M."/>
            <person name="Kachouri-Lafond R."/>
            <person name="Nishino A."/>
            <person name="Ugolini M."/>
            <person name="Chourrout P."/>
            <person name="Nishida H."/>
            <person name="Aasland R."/>
            <person name="Huzurbazar S."/>
            <person name="Westhof E."/>
            <person name="Delsuc F."/>
            <person name="Lehrach H."/>
            <person name="Reinhardt R."/>
            <person name="Weissenbach J."/>
            <person name="Roy S.W."/>
            <person name="Artiguenave F."/>
            <person name="Postlethwait J.H."/>
            <person name="Manak J.R."/>
            <person name="Thompson E.M."/>
            <person name="Jaillon O."/>
            <person name="Du Pasquier L."/>
            <person name="Boudinot P."/>
            <person name="Liberles D.A."/>
            <person name="Volff J.N."/>
            <person name="Philippe H."/>
            <person name="Lenhard B."/>
            <person name="Roest Crollius H."/>
            <person name="Wincker P."/>
            <person name="Chourrout D."/>
        </authorList>
    </citation>
    <scope>NUCLEOTIDE SEQUENCE [LARGE SCALE GENOMIC DNA]</scope>
</reference>
<dbReference type="AlphaFoldDB" id="E4X9I1"/>
<protein>
    <recommendedName>
        <fullName evidence="10">Sugar phosphate transporter domain-containing protein</fullName>
    </recommendedName>
</protein>
<feature type="transmembrane region" description="Helical" evidence="7">
    <location>
        <begin position="238"/>
        <end position="258"/>
    </location>
</feature>
<comment type="similarity">
    <text evidence="2">Belongs to the nucleotide-sugar transporter family. SLC35B subfamily.</text>
</comment>
<feature type="transmembrane region" description="Helical" evidence="7">
    <location>
        <begin position="293"/>
        <end position="312"/>
    </location>
</feature>